<name>R4TKU6_9CAUD</name>
<keyword evidence="1" id="KW-1133">Transmembrane helix</keyword>
<feature type="transmembrane region" description="Helical" evidence="1">
    <location>
        <begin position="34"/>
        <end position="58"/>
    </location>
</feature>
<protein>
    <submittedName>
        <fullName evidence="2">Uncharacterized protein</fullName>
    </submittedName>
</protein>
<evidence type="ECO:0000313" key="3">
    <source>
        <dbReference type="Proteomes" id="UP000203449"/>
    </source>
</evidence>
<dbReference type="GeneID" id="16194231"/>
<sequence>MCSLGGTVIPDPGMIQDPFAASIRQYRMMDLSTTITLITFGGTALILNTLMAVAYWVAR</sequence>
<dbReference type="EMBL" id="KC292025">
    <property type="protein sequence ID" value="AGM11297.1"/>
    <property type="molecule type" value="Genomic_DNA"/>
</dbReference>
<evidence type="ECO:0000313" key="2">
    <source>
        <dbReference type="EMBL" id="AGM11297.1"/>
    </source>
</evidence>
<keyword evidence="3" id="KW-1185">Reference proteome</keyword>
<dbReference type="RefSeq" id="YP_008058733.1">
    <property type="nucleotide sequence ID" value="NC_021322.1"/>
</dbReference>
<accession>R4TKU6</accession>
<dbReference type="KEGG" id="vg:16194231"/>
<keyword evidence="1" id="KW-0472">Membrane</keyword>
<proteinExistence type="predicted"/>
<evidence type="ECO:0000256" key="1">
    <source>
        <dbReference type="SAM" id="Phobius"/>
    </source>
</evidence>
<reference evidence="2 3" key="1">
    <citation type="submission" date="2012-12" db="EMBL/GenBank/DDBJ databases">
        <authorList>
            <person name="Sencilo A."/>
            <person name="Jacobs-Sera D."/>
            <person name="Russell D.A."/>
            <person name="Ko C."/>
            <person name="Atanasova N."/>
            <person name="Osterlund E."/>
            <person name="Oksanen H.M."/>
            <person name="Bamford D.H."/>
            <person name="Hatfull G.F."/>
            <person name="Roine E."/>
            <person name="Hendrix R.W."/>
        </authorList>
    </citation>
    <scope>NUCLEOTIDE SEQUENCE [LARGE SCALE GENOMIC DNA]</scope>
</reference>
<keyword evidence="1" id="KW-0812">Transmembrane</keyword>
<organism evidence="2 3">
    <name type="scientific">Haloarcula hispanica tailed virus 1</name>
    <dbReference type="NCBI Taxonomy" id="1273750"/>
    <lineage>
        <taxon>Viruses</taxon>
        <taxon>Duplodnaviria</taxon>
        <taxon>Heunggongvirae</taxon>
        <taxon>Uroviricota</taxon>
        <taxon>Caudoviricetes</taxon>
        <taxon>Madisaviridae</taxon>
        <taxon>Clampvirus</taxon>
        <taxon>Clampvirus italiense</taxon>
        <taxon>Clampvirus HHTV1</taxon>
    </lineage>
</organism>
<dbReference type="Proteomes" id="UP000203449">
    <property type="component" value="Segment"/>
</dbReference>
<gene>
    <name evidence="2" type="primary">43</name>
    <name evidence="2" type="ORF">HHTV1_43</name>
</gene>